<evidence type="ECO:0000256" key="2">
    <source>
        <dbReference type="ARBA" id="ARBA00022763"/>
    </source>
</evidence>
<feature type="region of interest" description="Disordered" evidence="5">
    <location>
        <begin position="188"/>
        <end position="421"/>
    </location>
</feature>
<sequence length="699" mass="78345">MARTHVDGREPTLEDTMSTIARQALQITHLEDENASLRNQLAEYRVARTSVGVSDPSDEQVHPAALGMYSSEQYGAMMKELKDLSSRFDDLQSKHAGCEETMKRYLDKCKEYKDYAKGWKEWKDREMAKKNLADLAPAQRHEILLTKKHHAGFDRPQQGSDDALEPPLTPVSLPEAGVEQGAAFRAKTNFPAFPSSPPPLSHKDAPRPSSGLGVPRVTSSQTTVDDTPAEETTISPHGEDASSDNEPVFVSARSLKRKGGVSGQDERPAQRIKQEPKSQERPIELTSSPQRIPERTVHHQISDLDAVGTRMITPRKPQRISEIRERASSEEATRARPSLNRNASSYSEGDEPVQDALTAEHHPKPDHHKGPLNSVTRRQSHSGNQHLVNAPLRPISVNVPTASRTSGRPSNGKSKLRRTGAKDKIRLLSEDGEESSQAAPDDQAGEADDNRLENLLNEPPPERTPTLARRPQQPVTISRKTRQAPTIASIPTPESVIKRPSPQKLRRSPLKRLRQHQNSPPPLRPEDESLRSKHVINLKLDDFKINPKYMGTTHAFTDTLRGRDARRNLHACTRPDCCGGALQKVIAMGGTELTGKTDAQALEAFLGEDWRDHMGGYSAEKRKEITTQAHVFVLANQHGKHKSAFERRSTPPGFWDTDFPTTQQIEENRKQADEMERRQVEDRWREAMREGGRWLFRDE</sequence>
<evidence type="ECO:0000256" key="4">
    <source>
        <dbReference type="SAM" id="Coils"/>
    </source>
</evidence>
<protein>
    <recommendedName>
        <fullName evidence="6">DNA endonuclease activator Ctp1 C-terminal domain-containing protein</fullName>
    </recommendedName>
</protein>
<feature type="compositionally biased region" description="Polar residues" evidence="5">
    <location>
        <begin position="398"/>
        <end position="413"/>
    </location>
</feature>
<dbReference type="EMBL" id="ML993591">
    <property type="protein sequence ID" value="KAF2168058.1"/>
    <property type="molecule type" value="Genomic_DNA"/>
</dbReference>
<dbReference type="Proteomes" id="UP000799537">
    <property type="component" value="Unassembled WGS sequence"/>
</dbReference>
<feature type="compositionally biased region" description="Polar residues" evidence="5">
    <location>
        <begin position="373"/>
        <end position="387"/>
    </location>
</feature>
<feature type="coiled-coil region" evidence="4">
    <location>
        <begin position="20"/>
        <end position="47"/>
    </location>
</feature>
<name>A0A6A6CP80_ZASCE</name>
<gene>
    <name evidence="7" type="ORF">M409DRAFT_53381</name>
</gene>
<feature type="region of interest" description="Disordered" evidence="5">
    <location>
        <begin position="452"/>
        <end position="531"/>
    </location>
</feature>
<feature type="region of interest" description="Disordered" evidence="5">
    <location>
        <begin position="152"/>
        <end position="173"/>
    </location>
</feature>
<reference evidence="7" key="1">
    <citation type="journal article" date="2020" name="Stud. Mycol.">
        <title>101 Dothideomycetes genomes: a test case for predicting lifestyles and emergence of pathogens.</title>
        <authorList>
            <person name="Haridas S."/>
            <person name="Albert R."/>
            <person name="Binder M."/>
            <person name="Bloem J."/>
            <person name="Labutti K."/>
            <person name="Salamov A."/>
            <person name="Andreopoulos B."/>
            <person name="Baker S."/>
            <person name="Barry K."/>
            <person name="Bills G."/>
            <person name="Bluhm B."/>
            <person name="Cannon C."/>
            <person name="Castanera R."/>
            <person name="Culley D."/>
            <person name="Daum C."/>
            <person name="Ezra D."/>
            <person name="Gonzalez J."/>
            <person name="Henrissat B."/>
            <person name="Kuo A."/>
            <person name="Liang C."/>
            <person name="Lipzen A."/>
            <person name="Lutzoni F."/>
            <person name="Magnuson J."/>
            <person name="Mondo S."/>
            <person name="Nolan M."/>
            <person name="Ohm R."/>
            <person name="Pangilinan J."/>
            <person name="Park H.-J."/>
            <person name="Ramirez L."/>
            <person name="Alfaro M."/>
            <person name="Sun H."/>
            <person name="Tritt A."/>
            <person name="Yoshinaga Y."/>
            <person name="Zwiers L.-H."/>
            <person name="Turgeon B."/>
            <person name="Goodwin S."/>
            <person name="Spatafora J."/>
            <person name="Crous P."/>
            <person name="Grigoriev I."/>
        </authorList>
    </citation>
    <scope>NUCLEOTIDE SEQUENCE</scope>
    <source>
        <strain evidence="7">ATCC 36951</strain>
    </source>
</reference>
<evidence type="ECO:0000313" key="8">
    <source>
        <dbReference type="Proteomes" id="UP000799537"/>
    </source>
</evidence>
<accession>A0A6A6CP80</accession>
<dbReference type="RefSeq" id="XP_033668947.1">
    <property type="nucleotide sequence ID" value="XM_033812353.1"/>
</dbReference>
<feature type="compositionally biased region" description="Polar residues" evidence="5">
    <location>
        <begin position="473"/>
        <end position="486"/>
    </location>
</feature>
<evidence type="ECO:0000256" key="5">
    <source>
        <dbReference type="SAM" id="MobiDB-lite"/>
    </source>
</evidence>
<dbReference type="GO" id="GO:0005634">
    <property type="term" value="C:nucleus"/>
    <property type="evidence" value="ECO:0007669"/>
    <property type="project" value="UniProtKB-SubCell"/>
</dbReference>
<feature type="domain" description="DNA endonuclease activator Ctp1 C-terminal" evidence="6">
    <location>
        <begin position="555"/>
        <end position="664"/>
    </location>
</feature>
<evidence type="ECO:0000256" key="1">
    <source>
        <dbReference type="ARBA" id="ARBA00004123"/>
    </source>
</evidence>
<keyword evidence="8" id="KW-1185">Reference proteome</keyword>
<dbReference type="GeneID" id="54565625"/>
<feature type="compositionally biased region" description="Basic residues" evidence="5">
    <location>
        <begin position="504"/>
        <end position="515"/>
    </location>
</feature>
<feature type="region of interest" description="Disordered" evidence="5">
    <location>
        <begin position="428"/>
        <end position="447"/>
    </location>
</feature>
<keyword evidence="2" id="KW-0227">DNA damage</keyword>
<proteinExistence type="predicted"/>
<dbReference type="GO" id="GO:0006281">
    <property type="term" value="P:DNA repair"/>
    <property type="evidence" value="ECO:0007669"/>
    <property type="project" value="InterPro"/>
</dbReference>
<evidence type="ECO:0000256" key="3">
    <source>
        <dbReference type="ARBA" id="ARBA00023242"/>
    </source>
</evidence>
<dbReference type="InterPro" id="IPR013882">
    <property type="entry name" value="Ctp1_C"/>
</dbReference>
<dbReference type="OrthoDB" id="5801062at2759"/>
<evidence type="ECO:0000259" key="6">
    <source>
        <dbReference type="Pfam" id="PF08573"/>
    </source>
</evidence>
<comment type="subcellular location">
    <subcellularLocation>
        <location evidence="1">Nucleus</location>
    </subcellularLocation>
</comment>
<organism evidence="7 8">
    <name type="scientific">Zasmidium cellare ATCC 36951</name>
    <dbReference type="NCBI Taxonomy" id="1080233"/>
    <lineage>
        <taxon>Eukaryota</taxon>
        <taxon>Fungi</taxon>
        <taxon>Dikarya</taxon>
        <taxon>Ascomycota</taxon>
        <taxon>Pezizomycotina</taxon>
        <taxon>Dothideomycetes</taxon>
        <taxon>Dothideomycetidae</taxon>
        <taxon>Mycosphaerellales</taxon>
        <taxon>Mycosphaerellaceae</taxon>
        <taxon>Zasmidium</taxon>
    </lineage>
</organism>
<feature type="compositionally biased region" description="Basic and acidic residues" evidence="5">
    <location>
        <begin position="319"/>
        <end position="334"/>
    </location>
</feature>
<dbReference type="Pfam" id="PF08573">
    <property type="entry name" value="SAE2"/>
    <property type="match status" value="1"/>
</dbReference>
<evidence type="ECO:0000313" key="7">
    <source>
        <dbReference type="EMBL" id="KAF2168058.1"/>
    </source>
</evidence>
<feature type="compositionally biased region" description="Basic and acidic residues" evidence="5">
    <location>
        <begin position="292"/>
        <end position="302"/>
    </location>
</feature>
<keyword evidence="4" id="KW-0175">Coiled coil</keyword>
<keyword evidence="3" id="KW-0539">Nucleus</keyword>
<dbReference type="AlphaFoldDB" id="A0A6A6CP80"/>
<feature type="compositionally biased region" description="Polar residues" evidence="5">
    <location>
        <begin position="217"/>
        <end position="235"/>
    </location>
</feature>
<feature type="compositionally biased region" description="Basic and acidic residues" evidence="5">
    <location>
        <begin position="264"/>
        <end position="283"/>
    </location>
</feature>